<keyword evidence="5" id="KW-1185">Reference proteome</keyword>
<dbReference type="InterPro" id="IPR019734">
    <property type="entry name" value="TPR_rpt"/>
</dbReference>
<sequence length="276" mass="29566">MRPPEAAVRLLVLAATVAILATGCSRLTFIKADASRGKTRQVAQDYSFRTTPEDRRRTEAATHVSRADRALVAGEFDAAAGHARDALRVDPKSADALTLLGVVAVRNGRTAEAGDYYRRAAEAAPDNGLMLNNYGAWLCGNARAAEAMGYFDRAIADPRYGRVADALANAGACAEAAGQPGRVERDLRFALGLDPANTVALSAMADYQYRSGRFLEARAFSERRLAAAPATGAALLLASQIETRLGDMAAAERYRQRLEREFPRALSESSGESSQL</sequence>
<proteinExistence type="predicted"/>
<dbReference type="GO" id="GO:0000030">
    <property type="term" value="F:mannosyltransferase activity"/>
    <property type="evidence" value="ECO:0007669"/>
    <property type="project" value="TreeGrafter"/>
</dbReference>
<dbReference type="PANTHER" id="PTHR44227">
    <property type="match status" value="1"/>
</dbReference>
<organism evidence="4 5">
    <name type="scientific">Luteimonas yindakuii</name>
    <dbReference type="NCBI Taxonomy" id="2565782"/>
    <lineage>
        <taxon>Bacteria</taxon>
        <taxon>Pseudomonadati</taxon>
        <taxon>Pseudomonadota</taxon>
        <taxon>Gammaproteobacteria</taxon>
        <taxon>Lysobacterales</taxon>
        <taxon>Lysobacteraceae</taxon>
        <taxon>Luteimonas</taxon>
    </lineage>
</organism>
<dbReference type="Proteomes" id="UP000298681">
    <property type="component" value="Unassembled WGS sequence"/>
</dbReference>
<dbReference type="PROSITE" id="PS51257">
    <property type="entry name" value="PROKAR_LIPOPROTEIN"/>
    <property type="match status" value="1"/>
</dbReference>
<evidence type="ECO:0000256" key="1">
    <source>
        <dbReference type="ARBA" id="ARBA00022737"/>
    </source>
</evidence>
<evidence type="ECO:0000256" key="3">
    <source>
        <dbReference type="PROSITE-ProRule" id="PRU00339"/>
    </source>
</evidence>
<evidence type="ECO:0000256" key="2">
    <source>
        <dbReference type="ARBA" id="ARBA00022803"/>
    </source>
</evidence>
<keyword evidence="2 3" id="KW-0802">TPR repeat</keyword>
<protein>
    <submittedName>
        <fullName evidence="4">Tetratricopeptide repeat protein</fullName>
    </submittedName>
</protein>
<keyword evidence="1" id="KW-0677">Repeat</keyword>
<dbReference type="RefSeq" id="WP_134673309.1">
    <property type="nucleotide sequence ID" value="NZ_SPUH01000001.1"/>
</dbReference>
<dbReference type="EMBL" id="SPUH01000001">
    <property type="protein sequence ID" value="TKS53925.1"/>
    <property type="molecule type" value="Genomic_DNA"/>
</dbReference>
<dbReference type="AlphaFoldDB" id="A0A4Z1R5V1"/>
<gene>
    <name evidence="4" type="ORF">E4582_03485</name>
</gene>
<dbReference type="GO" id="GO:0035269">
    <property type="term" value="P:protein O-linked glycosylation via mannose"/>
    <property type="evidence" value="ECO:0007669"/>
    <property type="project" value="TreeGrafter"/>
</dbReference>
<accession>A0A4Z1R5V1</accession>
<reference evidence="4 5" key="1">
    <citation type="submission" date="2019-01" db="EMBL/GenBank/DDBJ databases">
        <authorList>
            <person name="Zhang S."/>
        </authorList>
    </citation>
    <scope>NUCLEOTIDE SEQUENCE [LARGE SCALE GENOMIC DNA]</scope>
    <source>
        <strain evidence="4 5">1626</strain>
    </source>
</reference>
<name>A0A4Z1R5V1_9GAMM</name>
<dbReference type="PANTHER" id="PTHR44227:SF3">
    <property type="entry name" value="PROTEIN O-MANNOSYL-TRANSFERASE TMTC4"/>
    <property type="match status" value="1"/>
</dbReference>
<dbReference type="GO" id="GO:0030968">
    <property type="term" value="P:endoplasmic reticulum unfolded protein response"/>
    <property type="evidence" value="ECO:0007669"/>
    <property type="project" value="TreeGrafter"/>
</dbReference>
<evidence type="ECO:0000313" key="4">
    <source>
        <dbReference type="EMBL" id="TKS53925.1"/>
    </source>
</evidence>
<dbReference type="SUPFAM" id="SSF48452">
    <property type="entry name" value="TPR-like"/>
    <property type="match status" value="1"/>
</dbReference>
<dbReference type="SMART" id="SM00028">
    <property type="entry name" value="TPR"/>
    <property type="match status" value="3"/>
</dbReference>
<feature type="repeat" description="TPR" evidence="3">
    <location>
        <begin position="94"/>
        <end position="127"/>
    </location>
</feature>
<comment type="caution">
    <text evidence="4">The sequence shown here is derived from an EMBL/GenBank/DDBJ whole genome shotgun (WGS) entry which is preliminary data.</text>
</comment>
<dbReference type="PROSITE" id="PS50005">
    <property type="entry name" value="TPR"/>
    <property type="match status" value="1"/>
</dbReference>
<dbReference type="InterPro" id="IPR011990">
    <property type="entry name" value="TPR-like_helical_dom_sf"/>
</dbReference>
<dbReference type="InterPro" id="IPR052346">
    <property type="entry name" value="O-mannosyl-transferase_TMTC"/>
</dbReference>
<dbReference type="Pfam" id="PF13432">
    <property type="entry name" value="TPR_16"/>
    <property type="match status" value="1"/>
</dbReference>
<dbReference type="Gene3D" id="1.25.40.10">
    <property type="entry name" value="Tetratricopeptide repeat domain"/>
    <property type="match status" value="1"/>
</dbReference>
<evidence type="ECO:0000313" key="5">
    <source>
        <dbReference type="Proteomes" id="UP000298681"/>
    </source>
</evidence>